<gene>
    <name evidence="2" type="ORF">RMCC_0219</name>
</gene>
<reference evidence="3" key="1">
    <citation type="journal article" date="2016" name="Genome Announc.">
        <title>Draft Genome Sequences of Five Rapidly Growing Mycobacterium Species, M. thermoresistibile, M. fortuitum subsp. acetamidolyticum, M. canariasense, M. brisbanense, and M. novocastrense.</title>
        <authorList>
            <person name="Katahira K."/>
            <person name="Ogura Y."/>
            <person name="Gotoh Y."/>
            <person name="Hayashi T."/>
        </authorList>
    </citation>
    <scope>NUCLEOTIDE SEQUENCE [LARGE SCALE GENOMIC DNA]</scope>
    <source>
        <strain evidence="3">JCM15298</strain>
    </source>
</reference>
<evidence type="ECO:0000313" key="2">
    <source>
        <dbReference type="EMBL" id="GAS93253.1"/>
    </source>
</evidence>
<dbReference type="EMBL" id="BCSY01000009">
    <property type="protein sequence ID" value="GAS93253.1"/>
    <property type="molecule type" value="Genomic_DNA"/>
</dbReference>
<dbReference type="GO" id="GO:0016209">
    <property type="term" value="F:antioxidant activity"/>
    <property type="evidence" value="ECO:0007669"/>
    <property type="project" value="InterPro"/>
</dbReference>
<dbReference type="Gene3D" id="3.40.30.10">
    <property type="entry name" value="Glutaredoxin"/>
    <property type="match status" value="1"/>
</dbReference>
<dbReference type="Pfam" id="PF00578">
    <property type="entry name" value="AhpC-TSA"/>
    <property type="match status" value="1"/>
</dbReference>
<comment type="caution">
    <text evidence="2">The sequence shown here is derived from an EMBL/GenBank/DDBJ whole genome shotgun (WGS) entry which is preliminary data.</text>
</comment>
<keyword evidence="3" id="KW-1185">Reference proteome</keyword>
<dbReference type="AlphaFoldDB" id="A0A100W837"/>
<dbReference type="InterPro" id="IPR000866">
    <property type="entry name" value="AhpC/TSA"/>
</dbReference>
<sequence length="175" mass="19107">MQFPVDVEVGSPDGPLTVSRLLGRGPVIVAFHRMWCPFCQQAARDLIAVSDQLDEIGATVMLVYREGVDQVRTSCHHRGIPFHCVSDTARSLENAADVGRFSRIRYLAFSPARVFRVLRAGSRIGVGSDFLQGRGTFVLDRNGRVVYAHRSVTAADIPNIDDVVAAVRAAAQVNS</sequence>
<accession>A0A100W837</accession>
<protein>
    <submittedName>
        <fullName evidence="2">Putative alkyl hydroperoxide reductase/ thiol sp ecific antioxidant/ Mal allergen</fullName>
    </submittedName>
</protein>
<dbReference type="Proteomes" id="UP000069443">
    <property type="component" value="Unassembled WGS sequence"/>
</dbReference>
<evidence type="ECO:0000259" key="1">
    <source>
        <dbReference type="PROSITE" id="PS51352"/>
    </source>
</evidence>
<dbReference type="InterPro" id="IPR036249">
    <property type="entry name" value="Thioredoxin-like_sf"/>
</dbReference>
<organism evidence="2 3">
    <name type="scientific">Mycolicibacterium canariasense</name>
    <name type="common">Mycobacterium canariasense</name>
    <dbReference type="NCBI Taxonomy" id="228230"/>
    <lineage>
        <taxon>Bacteria</taxon>
        <taxon>Bacillati</taxon>
        <taxon>Actinomycetota</taxon>
        <taxon>Actinomycetes</taxon>
        <taxon>Mycobacteriales</taxon>
        <taxon>Mycobacteriaceae</taxon>
        <taxon>Mycolicibacterium</taxon>
    </lineage>
</organism>
<dbReference type="InterPro" id="IPR013766">
    <property type="entry name" value="Thioredoxin_domain"/>
</dbReference>
<name>A0A100W837_MYCCR</name>
<dbReference type="STRING" id="228230.RMCC_0219"/>
<dbReference type="GO" id="GO:0016491">
    <property type="term" value="F:oxidoreductase activity"/>
    <property type="evidence" value="ECO:0007669"/>
    <property type="project" value="InterPro"/>
</dbReference>
<proteinExistence type="predicted"/>
<dbReference type="PROSITE" id="PS51352">
    <property type="entry name" value="THIOREDOXIN_2"/>
    <property type="match status" value="1"/>
</dbReference>
<feature type="domain" description="Thioredoxin" evidence="1">
    <location>
        <begin position="7"/>
        <end position="172"/>
    </location>
</feature>
<evidence type="ECO:0000313" key="3">
    <source>
        <dbReference type="Proteomes" id="UP000069443"/>
    </source>
</evidence>
<dbReference type="SUPFAM" id="SSF52833">
    <property type="entry name" value="Thioredoxin-like"/>
    <property type="match status" value="1"/>
</dbReference>
<reference evidence="3" key="2">
    <citation type="submission" date="2016-02" db="EMBL/GenBank/DDBJ databases">
        <title>Draft genome sequence of five rapidly growing Mycobacterium species.</title>
        <authorList>
            <person name="Katahira K."/>
            <person name="Gotou Y."/>
            <person name="Iida K."/>
            <person name="Ogura Y."/>
            <person name="Hayashi T."/>
        </authorList>
    </citation>
    <scope>NUCLEOTIDE SEQUENCE [LARGE SCALE GENOMIC DNA]</scope>
    <source>
        <strain evidence="3">JCM15298</strain>
    </source>
</reference>